<gene>
    <name evidence="1" type="ORF">B0I18_1016</name>
</gene>
<evidence type="ECO:0000313" key="1">
    <source>
        <dbReference type="EMBL" id="PSK93858.1"/>
    </source>
</evidence>
<organism evidence="1 2">
    <name type="scientific">Taibaiella chishuiensis</name>
    <dbReference type="NCBI Taxonomy" id="1434707"/>
    <lineage>
        <taxon>Bacteria</taxon>
        <taxon>Pseudomonadati</taxon>
        <taxon>Bacteroidota</taxon>
        <taxon>Chitinophagia</taxon>
        <taxon>Chitinophagales</taxon>
        <taxon>Chitinophagaceae</taxon>
        <taxon>Taibaiella</taxon>
    </lineage>
</organism>
<dbReference type="EMBL" id="PYGD01000001">
    <property type="protein sequence ID" value="PSK93858.1"/>
    <property type="molecule type" value="Genomic_DNA"/>
</dbReference>
<name>A0A2P8D9F8_9BACT</name>
<keyword evidence="2" id="KW-1185">Reference proteome</keyword>
<comment type="caution">
    <text evidence="1">The sequence shown here is derived from an EMBL/GenBank/DDBJ whole genome shotgun (WGS) entry which is preliminary data.</text>
</comment>
<dbReference type="AlphaFoldDB" id="A0A2P8D9F8"/>
<dbReference type="OrthoDB" id="799641at2"/>
<proteinExistence type="predicted"/>
<sequence length="71" mass="8193">MEQKPAAHFENREYFYSVESKSPTEIIAILYSTRYHLIKTKEDKWVNHPSNKNSMAPGLINALVEAINKEA</sequence>
<dbReference type="RefSeq" id="WP_106520606.1">
    <property type="nucleotide sequence ID" value="NZ_PYGD01000001.1"/>
</dbReference>
<reference evidence="1 2" key="1">
    <citation type="submission" date="2018-03" db="EMBL/GenBank/DDBJ databases">
        <title>Genomic Encyclopedia of Type Strains, Phase III (KMG-III): the genomes of soil and plant-associated and newly described type strains.</title>
        <authorList>
            <person name="Whitman W."/>
        </authorList>
    </citation>
    <scope>NUCLEOTIDE SEQUENCE [LARGE SCALE GENOMIC DNA]</scope>
    <source>
        <strain evidence="1 2">CGMCC 1.12700</strain>
    </source>
</reference>
<protein>
    <submittedName>
        <fullName evidence="1">Uncharacterized protein</fullName>
    </submittedName>
</protein>
<accession>A0A2P8D9F8</accession>
<evidence type="ECO:0000313" key="2">
    <source>
        <dbReference type="Proteomes" id="UP000240572"/>
    </source>
</evidence>
<dbReference type="Proteomes" id="UP000240572">
    <property type="component" value="Unassembled WGS sequence"/>
</dbReference>